<dbReference type="Proteomes" id="UP000186040">
    <property type="component" value="Unassembled WGS sequence"/>
</dbReference>
<organism evidence="2 3">
    <name type="scientific">Actinokineospora bangkokensis</name>
    <dbReference type="NCBI Taxonomy" id="1193682"/>
    <lineage>
        <taxon>Bacteria</taxon>
        <taxon>Bacillati</taxon>
        <taxon>Actinomycetota</taxon>
        <taxon>Actinomycetes</taxon>
        <taxon>Pseudonocardiales</taxon>
        <taxon>Pseudonocardiaceae</taxon>
        <taxon>Actinokineospora</taxon>
    </lineage>
</organism>
<dbReference type="SUPFAM" id="SSF47336">
    <property type="entry name" value="ACP-like"/>
    <property type="match status" value="1"/>
</dbReference>
<protein>
    <submittedName>
        <fullName evidence="2">Phosphopantetheine-binding protein</fullName>
    </submittedName>
</protein>
<dbReference type="AlphaFoldDB" id="A0A1Q9LS32"/>
<evidence type="ECO:0000313" key="3">
    <source>
        <dbReference type="Proteomes" id="UP000186040"/>
    </source>
</evidence>
<dbReference type="OrthoDB" id="487863at2"/>
<proteinExistence type="predicted"/>
<keyword evidence="3" id="KW-1185">Reference proteome</keyword>
<comment type="caution">
    <text evidence="2">The sequence shown here is derived from an EMBL/GenBank/DDBJ whole genome shotgun (WGS) entry which is preliminary data.</text>
</comment>
<name>A0A1Q9LS32_9PSEU</name>
<dbReference type="RefSeq" id="WP_075973397.1">
    <property type="nucleotide sequence ID" value="NZ_MKQR01000006.1"/>
</dbReference>
<reference evidence="2 3" key="1">
    <citation type="submission" date="2016-10" db="EMBL/GenBank/DDBJ databases">
        <title>The Draft Genome Sequence of Actinokineospora bangkokensis 44EHWT reveals the biosynthetic pathway of antifungal compounds Thailandins with unusual extender unit butylmalonyl-CoA.</title>
        <authorList>
            <person name="Greule A."/>
            <person name="Intra B."/>
            <person name="Flemming S."/>
            <person name="Rommel M.G."/>
            <person name="Panbangred W."/>
            <person name="Bechthold A."/>
        </authorList>
    </citation>
    <scope>NUCLEOTIDE SEQUENCE [LARGE SCALE GENOMIC DNA]</scope>
    <source>
        <strain evidence="2 3">44EHW</strain>
    </source>
</reference>
<dbReference type="PROSITE" id="PS50075">
    <property type="entry name" value="CARRIER"/>
    <property type="match status" value="1"/>
</dbReference>
<dbReference type="STRING" id="1193682.BJP25_09385"/>
<dbReference type="InterPro" id="IPR009081">
    <property type="entry name" value="PP-bd_ACP"/>
</dbReference>
<dbReference type="InterPro" id="IPR036736">
    <property type="entry name" value="ACP-like_sf"/>
</dbReference>
<gene>
    <name evidence="2" type="ORF">BJP25_09385</name>
</gene>
<dbReference type="EMBL" id="MKQR01000006">
    <property type="protein sequence ID" value="OLR94829.1"/>
    <property type="molecule type" value="Genomic_DNA"/>
</dbReference>
<sequence length="76" mass="7987">MTAFEAVRSSLLEVVPEVDPAQVVPGRALAELGCTSIDRAEIVMLAMERLGLDVPVAEFGGLDDIDAIVGLLARHG</sequence>
<dbReference type="Pfam" id="PF00550">
    <property type="entry name" value="PP-binding"/>
    <property type="match status" value="1"/>
</dbReference>
<evidence type="ECO:0000259" key="1">
    <source>
        <dbReference type="PROSITE" id="PS50075"/>
    </source>
</evidence>
<dbReference type="Gene3D" id="1.10.1200.10">
    <property type="entry name" value="ACP-like"/>
    <property type="match status" value="1"/>
</dbReference>
<feature type="domain" description="Carrier" evidence="1">
    <location>
        <begin position="1"/>
        <end position="76"/>
    </location>
</feature>
<accession>A0A1Q9LS32</accession>
<evidence type="ECO:0000313" key="2">
    <source>
        <dbReference type="EMBL" id="OLR94829.1"/>
    </source>
</evidence>